<evidence type="ECO:0000256" key="12">
    <source>
        <dbReference type="ARBA" id="ARBA00023204"/>
    </source>
</evidence>
<dbReference type="InterPro" id="IPR011257">
    <property type="entry name" value="DNA_glycosylase"/>
</dbReference>
<protein>
    <recommendedName>
        <fullName evidence="5 14">Adenine DNA glycosylase</fullName>
        <ecNumber evidence="4 14">3.2.2.31</ecNumber>
    </recommendedName>
</protein>
<dbReference type="InterPro" id="IPR029119">
    <property type="entry name" value="MutY_C"/>
</dbReference>
<dbReference type="GO" id="GO:0051539">
    <property type="term" value="F:4 iron, 4 sulfur cluster binding"/>
    <property type="evidence" value="ECO:0007669"/>
    <property type="project" value="UniProtKB-UniRule"/>
</dbReference>
<dbReference type="GO" id="GO:0035485">
    <property type="term" value="F:adenine/guanine mispair binding"/>
    <property type="evidence" value="ECO:0007669"/>
    <property type="project" value="TreeGrafter"/>
</dbReference>
<evidence type="ECO:0000256" key="5">
    <source>
        <dbReference type="ARBA" id="ARBA00022023"/>
    </source>
</evidence>
<dbReference type="InterPro" id="IPR015797">
    <property type="entry name" value="NUDIX_hydrolase-like_dom_sf"/>
</dbReference>
<dbReference type="InterPro" id="IPR003265">
    <property type="entry name" value="HhH-GPD_domain"/>
</dbReference>
<name>A0A1D3UW17_TANFO</name>
<accession>A0A1D3UW17</accession>
<evidence type="ECO:0000256" key="2">
    <source>
        <dbReference type="ARBA" id="ARBA00002933"/>
    </source>
</evidence>
<evidence type="ECO:0000256" key="8">
    <source>
        <dbReference type="ARBA" id="ARBA00022763"/>
    </source>
</evidence>
<keyword evidence="7" id="KW-0479">Metal-binding</keyword>
<dbReference type="Gene3D" id="1.10.340.30">
    <property type="entry name" value="Hypothetical protein, domain 2"/>
    <property type="match status" value="1"/>
</dbReference>
<dbReference type="FunFam" id="1.10.340.30:FF:000010">
    <property type="entry name" value="Adenine DNA glycosylase"/>
    <property type="match status" value="1"/>
</dbReference>
<reference evidence="16 17" key="1">
    <citation type="submission" date="2016-09" db="EMBL/GenBank/DDBJ databases">
        <authorList>
            <person name="Capua I."/>
            <person name="De Benedictis P."/>
            <person name="Joannis T."/>
            <person name="Lombin L.H."/>
            <person name="Cattoli G."/>
        </authorList>
    </citation>
    <scope>NUCLEOTIDE SEQUENCE [LARGE SCALE GENOMIC DNA]</scope>
    <source>
        <strain evidence="16 17">UB20</strain>
    </source>
</reference>
<evidence type="ECO:0000313" key="17">
    <source>
        <dbReference type="Proteomes" id="UP000182057"/>
    </source>
</evidence>
<dbReference type="Pfam" id="PF14815">
    <property type="entry name" value="NUDIX_4"/>
    <property type="match status" value="1"/>
</dbReference>
<dbReference type="PANTHER" id="PTHR42944:SF1">
    <property type="entry name" value="ADENINE DNA GLYCOSYLASE"/>
    <property type="match status" value="1"/>
</dbReference>
<sequence>MRKTGHSTALRMLGNTYFCPPRSNNMKQKNERYPESERIRAWYRINKRDLPWRNTSDPYRIWISEVILQQTRVAQGLDYYYRFIERFPDVRSLADASQEEVLKYWQGLGYYSRARNLHEAAQDIRQRYDGVFPSSYEAIRTLKGIGEYTAAAIASFTWNLPYPAIDGNVIRVLGRLFAVQTPADSGKGIREYRRLATLVMPPRHAGEHNQALMEFGALHCIPRNPDCTSCPMVEQCAGYASGDPHRFPVKQHKTKTRDRFFHYFFIKHNTNTYLHQRNGSDIWKGLFELPMIETEMPADLNVLQETSAFGKLFQKTGRPEFTLVADEIRHVLSHQTLHVTCYMVEVQQENAALKKMVRTSREAIDAYPFPKLIVNLLSKIEEK</sequence>
<evidence type="ECO:0000313" key="16">
    <source>
        <dbReference type="EMBL" id="SCQ24241.1"/>
    </source>
</evidence>
<evidence type="ECO:0000256" key="11">
    <source>
        <dbReference type="ARBA" id="ARBA00023014"/>
    </source>
</evidence>
<keyword evidence="6" id="KW-0004">4Fe-4S</keyword>
<keyword evidence="8 14" id="KW-0227">DNA damage</keyword>
<dbReference type="NCBIfam" id="TIGR01084">
    <property type="entry name" value="mutY"/>
    <property type="match status" value="1"/>
</dbReference>
<dbReference type="GO" id="GO:0046872">
    <property type="term" value="F:metal ion binding"/>
    <property type="evidence" value="ECO:0007669"/>
    <property type="project" value="UniProtKB-UniRule"/>
</dbReference>
<keyword evidence="13 14" id="KW-0326">Glycosidase</keyword>
<organism evidence="16 17">
    <name type="scientific">Tannerella forsythia</name>
    <name type="common">Bacteroides forsythus</name>
    <dbReference type="NCBI Taxonomy" id="28112"/>
    <lineage>
        <taxon>Bacteria</taxon>
        <taxon>Pseudomonadati</taxon>
        <taxon>Bacteroidota</taxon>
        <taxon>Bacteroidia</taxon>
        <taxon>Bacteroidales</taxon>
        <taxon>Tannerellaceae</taxon>
        <taxon>Tannerella</taxon>
    </lineage>
</organism>
<evidence type="ECO:0000256" key="1">
    <source>
        <dbReference type="ARBA" id="ARBA00000843"/>
    </source>
</evidence>
<dbReference type="EMBL" id="FMMM01000078">
    <property type="protein sequence ID" value="SCQ24241.1"/>
    <property type="molecule type" value="Genomic_DNA"/>
</dbReference>
<dbReference type="GO" id="GO:0034039">
    <property type="term" value="F:8-oxo-7,8-dihydroguanine DNA N-glycosylase activity"/>
    <property type="evidence" value="ECO:0007669"/>
    <property type="project" value="TreeGrafter"/>
</dbReference>
<keyword evidence="9 16" id="KW-0378">Hydrolase</keyword>
<keyword evidence="10 14" id="KW-0408">Iron</keyword>
<evidence type="ECO:0000256" key="4">
    <source>
        <dbReference type="ARBA" id="ARBA00012045"/>
    </source>
</evidence>
<dbReference type="InterPro" id="IPR000445">
    <property type="entry name" value="HhH_motif"/>
</dbReference>
<evidence type="ECO:0000256" key="14">
    <source>
        <dbReference type="RuleBase" id="RU365096"/>
    </source>
</evidence>
<comment type="similarity">
    <text evidence="3 14">Belongs to the Nth/MutY family.</text>
</comment>
<evidence type="ECO:0000256" key="10">
    <source>
        <dbReference type="ARBA" id="ARBA00023004"/>
    </source>
</evidence>
<evidence type="ECO:0000256" key="13">
    <source>
        <dbReference type="ARBA" id="ARBA00023295"/>
    </source>
</evidence>
<evidence type="ECO:0000256" key="9">
    <source>
        <dbReference type="ARBA" id="ARBA00022801"/>
    </source>
</evidence>
<dbReference type="Proteomes" id="UP000182057">
    <property type="component" value="Unassembled WGS sequence"/>
</dbReference>
<dbReference type="InterPro" id="IPR005760">
    <property type="entry name" value="A/G_AdeGlyc_MutY"/>
</dbReference>
<evidence type="ECO:0000259" key="15">
    <source>
        <dbReference type="SMART" id="SM00478"/>
    </source>
</evidence>
<proteinExistence type="inferred from homology"/>
<evidence type="ECO:0000256" key="7">
    <source>
        <dbReference type="ARBA" id="ARBA00022723"/>
    </source>
</evidence>
<dbReference type="InterPro" id="IPR023170">
    <property type="entry name" value="HhH_base_excis_C"/>
</dbReference>
<comment type="function">
    <text evidence="2">Adenine glycosylase active on G-A mispairs. MutY also corrects error-prone DNA synthesis past GO lesions which are due to the oxidatively damaged form of guanine: 7,8-dihydro-8-oxoguanine (8-oxo-dGTP).</text>
</comment>
<dbReference type="GO" id="GO:0006284">
    <property type="term" value="P:base-excision repair"/>
    <property type="evidence" value="ECO:0007669"/>
    <property type="project" value="UniProtKB-UniRule"/>
</dbReference>
<feature type="domain" description="HhH-GPD" evidence="15">
    <location>
        <begin position="67"/>
        <end position="218"/>
    </location>
</feature>
<gene>
    <name evidence="16" type="primary">yfhQ</name>
    <name evidence="16" type="ORF">TFUB20_02385</name>
</gene>
<dbReference type="SUPFAM" id="SSF55811">
    <property type="entry name" value="Nudix"/>
    <property type="match status" value="1"/>
</dbReference>
<dbReference type="Pfam" id="PF00633">
    <property type="entry name" value="HHH"/>
    <property type="match status" value="1"/>
</dbReference>
<comment type="cofactor">
    <cofactor evidence="14">
        <name>[4Fe-4S] cluster</name>
        <dbReference type="ChEBI" id="CHEBI:49883"/>
    </cofactor>
    <text evidence="14">Binds 1 [4Fe-4S] cluster.</text>
</comment>
<dbReference type="InterPro" id="IPR044298">
    <property type="entry name" value="MIG/MutY"/>
</dbReference>
<evidence type="ECO:0000256" key="6">
    <source>
        <dbReference type="ARBA" id="ARBA00022485"/>
    </source>
</evidence>
<dbReference type="CDD" id="cd00056">
    <property type="entry name" value="ENDO3c"/>
    <property type="match status" value="1"/>
</dbReference>
<dbReference type="GO" id="GO:0032357">
    <property type="term" value="F:oxidized purine DNA binding"/>
    <property type="evidence" value="ECO:0007669"/>
    <property type="project" value="TreeGrafter"/>
</dbReference>
<comment type="catalytic activity">
    <reaction evidence="1 14">
        <text>Hydrolyzes free adenine bases from 7,8-dihydro-8-oxoguanine:adenine mismatched double-stranded DNA, leaving an apurinic site.</text>
        <dbReference type="EC" id="3.2.2.31"/>
    </reaction>
</comment>
<dbReference type="Gene3D" id="1.10.1670.10">
    <property type="entry name" value="Helix-hairpin-Helix base-excision DNA repair enzymes (C-terminal)"/>
    <property type="match status" value="1"/>
</dbReference>
<dbReference type="Gene3D" id="3.90.79.10">
    <property type="entry name" value="Nucleoside Triphosphate Pyrophosphohydrolase"/>
    <property type="match status" value="1"/>
</dbReference>
<keyword evidence="11" id="KW-0411">Iron-sulfur</keyword>
<dbReference type="AlphaFoldDB" id="A0A1D3UW17"/>
<dbReference type="SUPFAM" id="SSF48150">
    <property type="entry name" value="DNA-glycosylase"/>
    <property type="match status" value="1"/>
</dbReference>
<dbReference type="SMART" id="SM00478">
    <property type="entry name" value="ENDO3c"/>
    <property type="match status" value="1"/>
</dbReference>
<dbReference type="EC" id="3.2.2.31" evidence="4 14"/>
<dbReference type="PANTHER" id="PTHR42944">
    <property type="entry name" value="ADENINE DNA GLYCOSYLASE"/>
    <property type="match status" value="1"/>
</dbReference>
<dbReference type="GO" id="GO:0000701">
    <property type="term" value="F:purine-specific mismatch base pair DNA N-glycosylase activity"/>
    <property type="evidence" value="ECO:0007669"/>
    <property type="project" value="UniProtKB-EC"/>
</dbReference>
<keyword evidence="12" id="KW-0234">DNA repair</keyword>
<dbReference type="GO" id="GO:0006298">
    <property type="term" value="P:mismatch repair"/>
    <property type="evidence" value="ECO:0007669"/>
    <property type="project" value="TreeGrafter"/>
</dbReference>
<dbReference type="CDD" id="cd03431">
    <property type="entry name" value="NUDIX_DNA_Glycosylase_C-MutY"/>
    <property type="match status" value="1"/>
</dbReference>
<dbReference type="Pfam" id="PF00730">
    <property type="entry name" value="HhH-GPD"/>
    <property type="match status" value="1"/>
</dbReference>
<evidence type="ECO:0000256" key="3">
    <source>
        <dbReference type="ARBA" id="ARBA00008343"/>
    </source>
</evidence>